<proteinExistence type="predicted"/>
<protein>
    <recommendedName>
        <fullName evidence="3">DUF1641 domain-containing protein</fullName>
    </recommendedName>
</protein>
<keyword evidence="2" id="KW-1185">Reference proteome</keyword>
<dbReference type="EMBL" id="MPDK01000002">
    <property type="protein sequence ID" value="PWI58768.1"/>
    <property type="molecule type" value="Genomic_DNA"/>
</dbReference>
<dbReference type="Pfam" id="PF07849">
    <property type="entry name" value="DUF1641"/>
    <property type="match status" value="1"/>
</dbReference>
<comment type="caution">
    <text evidence="1">The sequence shown here is derived from an EMBL/GenBank/DDBJ whole genome shotgun (WGS) entry which is preliminary data.</text>
</comment>
<dbReference type="Proteomes" id="UP000245380">
    <property type="component" value="Unassembled WGS sequence"/>
</dbReference>
<gene>
    <name evidence="1" type="ORF">BM613_01350</name>
</gene>
<dbReference type="OrthoDB" id="147801at2"/>
<reference evidence="1 2" key="1">
    <citation type="submission" date="2016-11" db="EMBL/GenBank/DDBJ databases">
        <title>Comparative genomics of Acidibacillus ferroxidans species.</title>
        <authorList>
            <person name="Oliveira G."/>
            <person name="Nunes G."/>
            <person name="Oliveira R."/>
            <person name="Araujo F."/>
            <person name="Salim A."/>
            <person name="Scholte L."/>
            <person name="Morais D."/>
            <person name="Nancucheo I."/>
            <person name="Johnson D.B."/>
            <person name="Grail B."/>
            <person name="Bittencourt J."/>
            <person name="Valadares R."/>
        </authorList>
    </citation>
    <scope>NUCLEOTIDE SEQUENCE [LARGE SCALE GENOMIC DNA]</scope>
    <source>
        <strain evidence="1 2">Y002</strain>
    </source>
</reference>
<dbReference type="InterPro" id="IPR012440">
    <property type="entry name" value="DUF1641"/>
</dbReference>
<name>A0A2U3DBV5_SULT2</name>
<dbReference type="RefSeq" id="WP_109429361.1">
    <property type="nucleotide sequence ID" value="NZ_MPDK01000002.1"/>
</dbReference>
<sequence>MAKASTSFLKNTPTETEIQAEKLHELIATLATHKIAIEEWVDFAQVLQQAGFLSAMKGIVHAADAITLVLVNQMLKPQNTQFVKNIFTLVETIAAFDTSTLQETRKWIGEGIKTAETAALHPQPLSMLDLWKQLRDPEVSLALQTTLGFLQGFGHALAESQSSKSPSSK</sequence>
<dbReference type="PANTHER" id="PTHR38433">
    <property type="match status" value="1"/>
</dbReference>
<dbReference type="PANTHER" id="PTHR38433:SF1">
    <property type="entry name" value="DUF1641 DOMAIN-CONTAINING PROTEIN"/>
    <property type="match status" value="1"/>
</dbReference>
<accession>A0A2U3DBV5</accession>
<evidence type="ECO:0000313" key="1">
    <source>
        <dbReference type="EMBL" id="PWI58768.1"/>
    </source>
</evidence>
<evidence type="ECO:0008006" key="3">
    <source>
        <dbReference type="Google" id="ProtNLM"/>
    </source>
</evidence>
<organism evidence="1 2">
    <name type="scientific">Sulfoacidibacillus thermotolerans</name>
    <name type="common">Acidibacillus sulfuroxidans</name>
    <dbReference type="NCBI Taxonomy" id="1765684"/>
    <lineage>
        <taxon>Bacteria</taxon>
        <taxon>Bacillati</taxon>
        <taxon>Bacillota</taxon>
        <taxon>Bacilli</taxon>
        <taxon>Bacillales</taxon>
        <taxon>Alicyclobacillaceae</taxon>
        <taxon>Sulfoacidibacillus</taxon>
    </lineage>
</organism>
<dbReference type="AlphaFoldDB" id="A0A2U3DBV5"/>
<evidence type="ECO:0000313" key="2">
    <source>
        <dbReference type="Proteomes" id="UP000245380"/>
    </source>
</evidence>